<dbReference type="GO" id="GO:0004523">
    <property type="term" value="F:RNA-DNA hybrid ribonuclease activity"/>
    <property type="evidence" value="ECO:0007669"/>
    <property type="project" value="InterPro"/>
</dbReference>
<evidence type="ECO:0000313" key="2">
    <source>
        <dbReference type="EnsemblPlants" id="Bo5g082620.1"/>
    </source>
</evidence>
<sequence length="81" mass="9286">MAKALAIRIALLHAASCNYTHIWLRSDSQGLVRTITQRRRTVELYDVLSDIDLLAFSTDSPFISRRFSFVSRHFNGQLITC</sequence>
<dbReference type="Pfam" id="PF13456">
    <property type="entry name" value="RVT_3"/>
    <property type="match status" value="1"/>
</dbReference>
<dbReference type="AlphaFoldDB" id="A0A0D3CG89"/>
<proteinExistence type="predicted"/>
<accession>A0A0D3CG89</accession>
<dbReference type="HOGENOM" id="CLU_000680_5_4_1"/>
<feature type="domain" description="RNase H type-1" evidence="1">
    <location>
        <begin position="2"/>
        <end position="75"/>
    </location>
</feature>
<dbReference type="InterPro" id="IPR002156">
    <property type="entry name" value="RNaseH_domain"/>
</dbReference>
<reference evidence="2" key="2">
    <citation type="submission" date="2015-03" db="UniProtKB">
        <authorList>
            <consortium name="EnsemblPlants"/>
        </authorList>
    </citation>
    <scope>IDENTIFICATION</scope>
</reference>
<dbReference type="InterPro" id="IPR044730">
    <property type="entry name" value="RNase_H-like_dom_plant"/>
</dbReference>
<name>A0A0D3CG89_BRAOL</name>
<keyword evidence="3" id="KW-1185">Reference proteome</keyword>
<dbReference type="EnsemblPlants" id="Bo5g082620.1">
    <property type="protein sequence ID" value="Bo5g082620.1"/>
    <property type="gene ID" value="Bo5g082620"/>
</dbReference>
<reference evidence="2 3" key="1">
    <citation type="journal article" date="2014" name="Genome Biol.">
        <title>Transcriptome and methylome profiling reveals relics of genome dominance in the mesopolyploid Brassica oleracea.</title>
        <authorList>
            <person name="Parkin I.A."/>
            <person name="Koh C."/>
            <person name="Tang H."/>
            <person name="Robinson S.J."/>
            <person name="Kagale S."/>
            <person name="Clarke W.E."/>
            <person name="Town C.D."/>
            <person name="Nixon J."/>
            <person name="Krishnakumar V."/>
            <person name="Bidwell S.L."/>
            <person name="Denoeud F."/>
            <person name="Belcram H."/>
            <person name="Links M.G."/>
            <person name="Just J."/>
            <person name="Clarke C."/>
            <person name="Bender T."/>
            <person name="Huebert T."/>
            <person name="Mason A.S."/>
            <person name="Pires J.C."/>
            <person name="Barker G."/>
            <person name="Moore J."/>
            <person name="Walley P.G."/>
            <person name="Manoli S."/>
            <person name="Batley J."/>
            <person name="Edwards D."/>
            <person name="Nelson M.N."/>
            <person name="Wang X."/>
            <person name="Paterson A.H."/>
            <person name="King G."/>
            <person name="Bancroft I."/>
            <person name="Chalhoub B."/>
            <person name="Sharpe A.G."/>
        </authorList>
    </citation>
    <scope>NUCLEOTIDE SEQUENCE</scope>
    <source>
        <strain evidence="2 3">cv. TO1000</strain>
    </source>
</reference>
<dbReference type="Proteomes" id="UP000032141">
    <property type="component" value="Chromosome C5"/>
</dbReference>
<dbReference type="GO" id="GO:0003676">
    <property type="term" value="F:nucleic acid binding"/>
    <property type="evidence" value="ECO:0007669"/>
    <property type="project" value="InterPro"/>
</dbReference>
<dbReference type="CDD" id="cd06222">
    <property type="entry name" value="RNase_H_like"/>
    <property type="match status" value="1"/>
</dbReference>
<evidence type="ECO:0000259" key="1">
    <source>
        <dbReference type="Pfam" id="PF13456"/>
    </source>
</evidence>
<evidence type="ECO:0000313" key="3">
    <source>
        <dbReference type="Proteomes" id="UP000032141"/>
    </source>
</evidence>
<dbReference type="Gramene" id="Bo5g082620.1">
    <property type="protein sequence ID" value="Bo5g082620.1"/>
    <property type="gene ID" value="Bo5g082620"/>
</dbReference>
<organism evidence="2 3">
    <name type="scientific">Brassica oleracea var. oleracea</name>
    <dbReference type="NCBI Taxonomy" id="109376"/>
    <lineage>
        <taxon>Eukaryota</taxon>
        <taxon>Viridiplantae</taxon>
        <taxon>Streptophyta</taxon>
        <taxon>Embryophyta</taxon>
        <taxon>Tracheophyta</taxon>
        <taxon>Spermatophyta</taxon>
        <taxon>Magnoliopsida</taxon>
        <taxon>eudicotyledons</taxon>
        <taxon>Gunneridae</taxon>
        <taxon>Pentapetalae</taxon>
        <taxon>rosids</taxon>
        <taxon>malvids</taxon>
        <taxon>Brassicales</taxon>
        <taxon>Brassicaceae</taxon>
        <taxon>Brassiceae</taxon>
        <taxon>Brassica</taxon>
    </lineage>
</organism>
<protein>
    <recommendedName>
        <fullName evidence="1">RNase H type-1 domain-containing protein</fullName>
    </recommendedName>
</protein>